<dbReference type="eggNOG" id="ENOG502Z7JV">
    <property type="taxonomic scope" value="Bacteria"/>
</dbReference>
<name>A0A061SN62_9RHOB</name>
<dbReference type="Proteomes" id="UP000027337">
    <property type="component" value="Unassembled WGS sequence"/>
</dbReference>
<keyword evidence="3" id="KW-1185">Reference proteome</keyword>
<dbReference type="Proteomes" id="UP000244092">
    <property type="component" value="Unassembled WGS sequence"/>
</dbReference>
<dbReference type="RefSeq" id="WP_025048404.1">
    <property type="nucleotide sequence ID" value="NZ_CP081109.1"/>
</dbReference>
<dbReference type="EMBL" id="QBKU01000003">
    <property type="protein sequence ID" value="PTX74624.1"/>
    <property type="molecule type" value="Genomic_DNA"/>
</dbReference>
<evidence type="ECO:0000313" key="4">
    <source>
        <dbReference type="Proteomes" id="UP000244092"/>
    </source>
</evidence>
<dbReference type="STRING" id="83219.PM02_09630"/>
<reference evidence="2 4" key="2">
    <citation type="submission" date="2018-04" db="EMBL/GenBank/DDBJ databases">
        <title>Genomic Encyclopedia of Archaeal and Bacterial Type Strains, Phase II (KMG-II): from individual species to whole genera.</title>
        <authorList>
            <person name="Goeker M."/>
        </authorList>
    </citation>
    <scope>NUCLEOTIDE SEQUENCE [LARGE SCALE GENOMIC DNA]</scope>
    <source>
        <strain evidence="2 4">DSM 12244</strain>
    </source>
</reference>
<dbReference type="EMBL" id="JEMU01000007">
    <property type="protein sequence ID" value="KAJ03146.1"/>
    <property type="molecule type" value="Genomic_DNA"/>
</dbReference>
<organism evidence="1 3">
    <name type="scientific">Sulfitobacter mediterraneus</name>
    <dbReference type="NCBI Taxonomy" id="83219"/>
    <lineage>
        <taxon>Bacteria</taxon>
        <taxon>Pseudomonadati</taxon>
        <taxon>Pseudomonadota</taxon>
        <taxon>Alphaproteobacteria</taxon>
        <taxon>Rhodobacterales</taxon>
        <taxon>Roseobacteraceae</taxon>
        <taxon>Sulfitobacter</taxon>
    </lineage>
</organism>
<comment type="caution">
    <text evidence="1">The sequence shown here is derived from an EMBL/GenBank/DDBJ whole genome shotgun (WGS) entry which is preliminary data.</text>
</comment>
<accession>A0A061SN62</accession>
<protein>
    <recommendedName>
        <fullName evidence="5">Sulfotransferase family protein</fullName>
    </recommendedName>
</protein>
<reference evidence="1 3" key="1">
    <citation type="journal article" date="2014" name="Genome Announc.">
        <title>Draft Genome Sequences of Two Isolates of the Roseobacter Group, Sulfitobacter sp. Strains 3SOLIMAR09 and 1FIGIMAR09, from Harbors of Mallorca Island (Mediterranean Sea).</title>
        <authorList>
            <person name="Mas-Llado M."/>
            <person name="Pina-Villalonga J.M."/>
            <person name="Brunet-Galmes I."/>
            <person name="Nogales B."/>
            <person name="Bosch R."/>
        </authorList>
    </citation>
    <scope>NUCLEOTIDE SEQUENCE [LARGE SCALE GENOMIC DNA]</scope>
    <source>
        <strain evidence="1 3">1FIGIMAR09</strain>
    </source>
</reference>
<sequence>MQLILHTGAHFTEQERLMKSLLRNKGEFGQRGIAVPGPNSYRGLIRDTLNAMHRTPASAEAREVLLDVILDGSKADRVILSDPNFFRTPATAVRKGQLYPAAARRMRFMAELFPDDDLEIFLAIRNPAALLPILHGKADKKDPDAFWGPHDPLDVRWSETIEDIKEAVPHVPITIWCNEDMPLIWSQIIREMAGFEPHEKVAGGFDLLASIMSKEGMQRFRAYLDGHPDLTEIQKRRVIAAFLDKFALEDEIEEELDMEGWTEELVNEMTDLYDEDVLAIQRIPGVSLITP</sequence>
<dbReference type="OrthoDB" id="7816979at2"/>
<gene>
    <name evidence="2" type="ORF">C8N31_103101</name>
    <name evidence="1" type="ORF">PM02_09630</name>
</gene>
<proteinExistence type="predicted"/>
<evidence type="ECO:0008006" key="5">
    <source>
        <dbReference type="Google" id="ProtNLM"/>
    </source>
</evidence>
<dbReference type="AlphaFoldDB" id="A0A061SN62"/>
<evidence type="ECO:0000313" key="1">
    <source>
        <dbReference type="EMBL" id="KAJ03146.1"/>
    </source>
</evidence>
<evidence type="ECO:0000313" key="3">
    <source>
        <dbReference type="Proteomes" id="UP000027337"/>
    </source>
</evidence>
<evidence type="ECO:0000313" key="2">
    <source>
        <dbReference type="EMBL" id="PTX74624.1"/>
    </source>
</evidence>